<evidence type="ECO:0000256" key="6">
    <source>
        <dbReference type="ARBA" id="ARBA00022840"/>
    </source>
</evidence>
<dbReference type="Pfam" id="PF08797">
    <property type="entry name" value="HIRAN"/>
    <property type="match status" value="1"/>
</dbReference>
<reference evidence="9" key="1">
    <citation type="thesis" date="2020" institute="ProQuest LLC" country="789 East Eisenhower Parkway, Ann Arbor, MI, USA">
        <title>Comparative Genomics and Chromosome Evolution.</title>
        <authorList>
            <person name="Mudd A.B."/>
        </authorList>
    </citation>
    <scope>NUCLEOTIDE SEQUENCE</scope>
    <source>
        <strain evidence="9">Female2</strain>
        <tissue evidence="9">Blood</tissue>
    </source>
</reference>
<keyword evidence="4" id="KW-0378">Hydrolase</keyword>
<evidence type="ECO:0000256" key="7">
    <source>
        <dbReference type="ARBA" id="ARBA00023242"/>
    </source>
</evidence>
<dbReference type="GO" id="GO:0004386">
    <property type="term" value="F:helicase activity"/>
    <property type="evidence" value="ECO:0007669"/>
    <property type="project" value="UniProtKB-KW"/>
</dbReference>
<evidence type="ECO:0000256" key="1">
    <source>
        <dbReference type="ARBA" id="ARBA00004123"/>
    </source>
</evidence>
<name>A0A8T2JNI1_9PIPI</name>
<dbReference type="GO" id="GO:0016818">
    <property type="term" value="F:hydrolase activity, acting on acid anhydrides, in phosphorus-containing anhydrides"/>
    <property type="evidence" value="ECO:0007669"/>
    <property type="project" value="InterPro"/>
</dbReference>
<organism evidence="9 10">
    <name type="scientific">Hymenochirus boettgeri</name>
    <name type="common">Congo dwarf clawed frog</name>
    <dbReference type="NCBI Taxonomy" id="247094"/>
    <lineage>
        <taxon>Eukaryota</taxon>
        <taxon>Metazoa</taxon>
        <taxon>Chordata</taxon>
        <taxon>Craniata</taxon>
        <taxon>Vertebrata</taxon>
        <taxon>Euteleostomi</taxon>
        <taxon>Amphibia</taxon>
        <taxon>Batrachia</taxon>
        <taxon>Anura</taxon>
        <taxon>Pipoidea</taxon>
        <taxon>Pipidae</taxon>
        <taxon>Pipinae</taxon>
        <taxon>Hymenochirus</taxon>
    </lineage>
</organism>
<evidence type="ECO:0000259" key="8">
    <source>
        <dbReference type="SMART" id="SM00910"/>
    </source>
</evidence>
<dbReference type="GO" id="GO:0008270">
    <property type="term" value="F:zinc ion binding"/>
    <property type="evidence" value="ECO:0007669"/>
    <property type="project" value="InterPro"/>
</dbReference>
<dbReference type="GO" id="GO:0006281">
    <property type="term" value="P:DNA repair"/>
    <property type="evidence" value="ECO:0007669"/>
    <property type="project" value="TreeGrafter"/>
</dbReference>
<sequence>MSREVMRSSAWNFLQSSMFRRTTNYSQHSSPDIFFHLDNDDTSSNDYSSIEEEALESAVLFGCLRGNVVGLRYYTGIVNNNEMVSLQREPSNPYDRNAVKVNNVNGDQVGHIKKELAAALAFIMDRNLAKIEGVVPYGAKNAFTMPVNLSFWGRAENKQAILNHLKSCGFQLGPVPSSTVPGSGHSRSKKAGPSYRAPVLPAVQMTVEQLKTEFDKLFEDLKEDDKTCELEPSKTVGTRLLSHQKQALSWMVSRENSEELPPFWEERNNMYFNTLTNFAEKQRPENVRGGILADDMGLVSIKCVGGKLV</sequence>
<feature type="domain" description="HIRAN" evidence="8">
    <location>
        <begin position="61"/>
        <end position="155"/>
    </location>
</feature>
<dbReference type="GO" id="GO:0005634">
    <property type="term" value="C:nucleus"/>
    <property type="evidence" value="ECO:0007669"/>
    <property type="project" value="UniProtKB-SubCell"/>
</dbReference>
<protein>
    <recommendedName>
        <fullName evidence="8">HIRAN domain-containing protein</fullName>
    </recommendedName>
</protein>
<dbReference type="EMBL" id="JAACNH010000004">
    <property type="protein sequence ID" value="KAG8445328.1"/>
    <property type="molecule type" value="Genomic_DNA"/>
</dbReference>
<dbReference type="OrthoDB" id="276744at2759"/>
<keyword evidence="6" id="KW-0067">ATP-binding</keyword>
<comment type="caution">
    <text evidence="9">The sequence shown here is derived from an EMBL/GenBank/DDBJ whole genome shotgun (WGS) entry which is preliminary data.</text>
</comment>
<keyword evidence="3" id="KW-0547">Nucleotide-binding</keyword>
<dbReference type="Gene3D" id="3.30.70.2330">
    <property type="match status" value="1"/>
</dbReference>
<accession>A0A8T2JNI1</accession>
<dbReference type="InterPro" id="IPR050628">
    <property type="entry name" value="SNF2_RAD54_helicase_TF"/>
</dbReference>
<comment type="subcellular location">
    <subcellularLocation>
        <location evidence="1">Nucleus</location>
    </subcellularLocation>
</comment>
<dbReference type="SMART" id="SM00910">
    <property type="entry name" value="HIRAN"/>
    <property type="match status" value="1"/>
</dbReference>
<dbReference type="Proteomes" id="UP000812440">
    <property type="component" value="Chromosome 5"/>
</dbReference>
<keyword evidence="10" id="KW-1185">Reference proteome</keyword>
<gene>
    <name evidence="9" type="ORF">GDO86_010206</name>
</gene>
<keyword evidence="5" id="KW-0347">Helicase</keyword>
<dbReference type="GO" id="GO:0008094">
    <property type="term" value="F:ATP-dependent activity, acting on DNA"/>
    <property type="evidence" value="ECO:0007669"/>
    <property type="project" value="TreeGrafter"/>
</dbReference>
<evidence type="ECO:0000256" key="3">
    <source>
        <dbReference type="ARBA" id="ARBA00022741"/>
    </source>
</evidence>
<evidence type="ECO:0000313" key="9">
    <source>
        <dbReference type="EMBL" id="KAG8445328.1"/>
    </source>
</evidence>
<evidence type="ECO:0000256" key="2">
    <source>
        <dbReference type="ARBA" id="ARBA00022723"/>
    </source>
</evidence>
<dbReference type="AlphaFoldDB" id="A0A8T2JNI1"/>
<dbReference type="GO" id="GO:0003676">
    <property type="term" value="F:nucleic acid binding"/>
    <property type="evidence" value="ECO:0007669"/>
    <property type="project" value="InterPro"/>
</dbReference>
<keyword evidence="7" id="KW-0539">Nucleus</keyword>
<proteinExistence type="predicted"/>
<dbReference type="PANTHER" id="PTHR45626">
    <property type="entry name" value="TRANSCRIPTION TERMINATION FACTOR 2-RELATED"/>
    <property type="match status" value="1"/>
</dbReference>
<dbReference type="GO" id="GO:0005524">
    <property type="term" value="F:ATP binding"/>
    <property type="evidence" value="ECO:0007669"/>
    <property type="project" value="UniProtKB-KW"/>
</dbReference>
<keyword evidence="2" id="KW-0479">Metal-binding</keyword>
<evidence type="ECO:0000256" key="5">
    <source>
        <dbReference type="ARBA" id="ARBA00022806"/>
    </source>
</evidence>
<evidence type="ECO:0000313" key="10">
    <source>
        <dbReference type="Proteomes" id="UP000812440"/>
    </source>
</evidence>
<dbReference type="PANTHER" id="PTHR45626:SF17">
    <property type="entry name" value="HELICASE-LIKE TRANSCRIPTION FACTOR"/>
    <property type="match status" value="1"/>
</dbReference>
<dbReference type="InterPro" id="IPR014905">
    <property type="entry name" value="HIRAN"/>
</dbReference>
<evidence type="ECO:0000256" key="4">
    <source>
        <dbReference type="ARBA" id="ARBA00022801"/>
    </source>
</evidence>